<dbReference type="InterPro" id="IPR042089">
    <property type="entry name" value="Peptidase_M13_dom_2"/>
</dbReference>
<proteinExistence type="predicted"/>
<evidence type="ECO:0000313" key="3">
    <source>
        <dbReference type="WBParaSite" id="Hba_12326"/>
    </source>
</evidence>
<dbReference type="SUPFAM" id="SSF55486">
    <property type="entry name" value="Metalloproteases ('zincins'), catalytic domain"/>
    <property type="match status" value="1"/>
</dbReference>
<dbReference type="WBParaSite" id="Hba_12326">
    <property type="protein sequence ID" value="Hba_12326"/>
    <property type="gene ID" value="Hba_12326"/>
</dbReference>
<organism evidence="2 3">
    <name type="scientific">Heterorhabditis bacteriophora</name>
    <name type="common">Entomopathogenic nematode worm</name>
    <dbReference type="NCBI Taxonomy" id="37862"/>
    <lineage>
        <taxon>Eukaryota</taxon>
        <taxon>Metazoa</taxon>
        <taxon>Ecdysozoa</taxon>
        <taxon>Nematoda</taxon>
        <taxon>Chromadorea</taxon>
        <taxon>Rhabditida</taxon>
        <taxon>Rhabditina</taxon>
        <taxon>Rhabditomorpha</taxon>
        <taxon>Strongyloidea</taxon>
        <taxon>Heterorhabditidae</taxon>
        <taxon>Heterorhabditis</taxon>
    </lineage>
</organism>
<protein>
    <submittedName>
        <fullName evidence="3">Peptidase_M13_N domain-containing protein</fullName>
    </submittedName>
</protein>
<name>A0A1I7X4E5_HETBA</name>
<dbReference type="AlphaFoldDB" id="A0A1I7X4E5"/>
<sequence length="392" mass="44507">MLLYQLMQQTEATLRMLNSLLSSTESDERNLKSVQFAQRLYSSCMNSDERTKYSENSLLDLLKNLPCGPILVGCNFNSETYKYDLLNDFVFYYLKRNPEEVQDMIDGVAQLMVDINKATQAMSSITPNTSYMTIAEFTKVIPQINIREMLNAELSSLYKWDESDIISIKNMDYFSQLANILSQTLPQTVANYLATVTGLNLRKYFYNINERFRFLKQQRNMQLAQIGTYMDIDDSLSYNILIPTIVYNPNIKSLAVPLSYLQSPISVPGENIPMHTIYGTLGVTIQQELAKQKATKIFTTAFTQLKAPVVFENTVSLMTLEVDVVNLFTYQKVTALAFFDTGSQVPLITEKFSNALDIQGASERTMSTAGFNRNIFYVAFRCCSIGVQATSF</sequence>
<dbReference type="Proteomes" id="UP000095283">
    <property type="component" value="Unplaced"/>
</dbReference>
<evidence type="ECO:0000259" key="1">
    <source>
        <dbReference type="Pfam" id="PF05649"/>
    </source>
</evidence>
<dbReference type="Pfam" id="PF05649">
    <property type="entry name" value="Peptidase_M13_N"/>
    <property type="match status" value="1"/>
</dbReference>
<dbReference type="InterPro" id="IPR008753">
    <property type="entry name" value="Peptidase_M13_N"/>
</dbReference>
<evidence type="ECO:0000313" key="2">
    <source>
        <dbReference type="Proteomes" id="UP000095283"/>
    </source>
</evidence>
<dbReference type="GO" id="GO:0006508">
    <property type="term" value="P:proteolysis"/>
    <property type="evidence" value="ECO:0007669"/>
    <property type="project" value="InterPro"/>
</dbReference>
<accession>A0A1I7X4E5</accession>
<feature type="domain" description="Peptidase M13 N-terminal" evidence="1">
    <location>
        <begin position="94"/>
        <end position="208"/>
    </location>
</feature>
<keyword evidence="2" id="KW-1185">Reference proteome</keyword>
<dbReference type="Gene3D" id="1.10.1380.10">
    <property type="entry name" value="Neutral endopeptidase , domain2"/>
    <property type="match status" value="2"/>
</dbReference>
<reference evidence="3" key="1">
    <citation type="submission" date="2016-11" db="UniProtKB">
        <authorList>
            <consortium name="WormBaseParasite"/>
        </authorList>
    </citation>
    <scope>IDENTIFICATION</scope>
</reference>